<keyword evidence="1" id="KW-0805">Transcription regulation</keyword>
<dbReference type="SUPFAM" id="SSF55136">
    <property type="entry name" value="Probable bacterial effector-binding domain"/>
    <property type="match status" value="1"/>
</dbReference>
<organism evidence="4 5">
    <name type="scientific">Shewanella vesiculosa</name>
    <dbReference type="NCBI Taxonomy" id="518738"/>
    <lineage>
        <taxon>Bacteria</taxon>
        <taxon>Pseudomonadati</taxon>
        <taxon>Pseudomonadota</taxon>
        <taxon>Gammaproteobacteria</taxon>
        <taxon>Alteromonadales</taxon>
        <taxon>Shewanellaceae</taxon>
        <taxon>Shewanella</taxon>
    </lineage>
</organism>
<dbReference type="SUPFAM" id="SSF46689">
    <property type="entry name" value="Homeodomain-like"/>
    <property type="match status" value="1"/>
</dbReference>
<evidence type="ECO:0000259" key="3">
    <source>
        <dbReference type="PROSITE" id="PS01124"/>
    </source>
</evidence>
<dbReference type="EMBL" id="JBDPZN010000006">
    <property type="protein sequence ID" value="MEO3683530.1"/>
    <property type="molecule type" value="Genomic_DNA"/>
</dbReference>
<feature type="domain" description="HTH araC/xylS-type" evidence="3">
    <location>
        <begin position="10"/>
        <end position="109"/>
    </location>
</feature>
<gene>
    <name evidence="4" type="ORF">ABHN84_14725</name>
</gene>
<accession>A0ABV0FRS4</accession>
<dbReference type="PROSITE" id="PS01124">
    <property type="entry name" value="HTH_ARAC_FAMILY_2"/>
    <property type="match status" value="1"/>
</dbReference>
<reference evidence="4 5" key="1">
    <citation type="submission" date="2024-05" db="EMBL/GenBank/DDBJ databases">
        <title>Genome sequencing of Marine Estuary Bacteria, Shewanella vesiculosa and S. baltica, and Pseudomonas syringae.</title>
        <authorList>
            <person name="Gurung A."/>
            <person name="Maclea K.S."/>
        </authorList>
    </citation>
    <scope>NUCLEOTIDE SEQUENCE [LARGE SCALE GENOMIC DNA]</scope>
    <source>
        <strain evidence="4 5">1A</strain>
    </source>
</reference>
<dbReference type="InterPro" id="IPR010499">
    <property type="entry name" value="AraC_E-bd"/>
</dbReference>
<dbReference type="InterPro" id="IPR018060">
    <property type="entry name" value="HTH_AraC"/>
</dbReference>
<name>A0ABV0FRS4_9GAMM</name>
<dbReference type="Proteomes" id="UP001477278">
    <property type="component" value="Unassembled WGS sequence"/>
</dbReference>
<dbReference type="InterPro" id="IPR050908">
    <property type="entry name" value="SmbC-like"/>
</dbReference>
<dbReference type="SMART" id="SM00871">
    <property type="entry name" value="AraC_E_bind"/>
    <property type="match status" value="1"/>
</dbReference>
<dbReference type="InterPro" id="IPR011256">
    <property type="entry name" value="Reg_factor_effector_dom_sf"/>
</dbReference>
<evidence type="ECO:0000313" key="4">
    <source>
        <dbReference type="EMBL" id="MEO3683530.1"/>
    </source>
</evidence>
<dbReference type="RefSeq" id="WP_347690528.1">
    <property type="nucleotide sequence ID" value="NZ_JBDPZN010000006.1"/>
</dbReference>
<evidence type="ECO:0000256" key="2">
    <source>
        <dbReference type="ARBA" id="ARBA00023163"/>
    </source>
</evidence>
<protein>
    <submittedName>
        <fullName evidence="4">GyrI-like domain-containing protein</fullName>
    </submittedName>
</protein>
<dbReference type="Pfam" id="PF06445">
    <property type="entry name" value="GyrI-like"/>
    <property type="match status" value="1"/>
</dbReference>
<keyword evidence="5" id="KW-1185">Reference proteome</keyword>
<dbReference type="InterPro" id="IPR029442">
    <property type="entry name" value="GyrI-like"/>
</dbReference>
<comment type="caution">
    <text evidence="4">The sequence shown here is derived from an EMBL/GenBank/DDBJ whole genome shotgun (WGS) entry which is preliminary data.</text>
</comment>
<dbReference type="PANTHER" id="PTHR40055:SF1">
    <property type="entry name" value="TRANSCRIPTIONAL REGULATOR YGIV-RELATED"/>
    <property type="match status" value="1"/>
</dbReference>
<dbReference type="Pfam" id="PF12833">
    <property type="entry name" value="HTH_18"/>
    <property type="match status" value="1"/>
</dbReference>
<sequence>MSHRLDQAFERALAYLDQHLNEPVDLNMLANIAQLPQSHFEALFFALYHISIEAYVELLKSLEAAHLLGFGKQVPFATIAAKLAYRNQQHFIESFTRSIGQSPESFQQAPDWGNFFAKQQPLKSFQTEVNQQDELSYSVEIVSFAAQTLAVMEHHGDPSLLPQTIARFIEWRRQHGLSPMGSKTFNLFYSTSESAAKAQYRIDIGVSLANETMTSLEPVALESSQIKLKSIPQGRCAMIRLSGEQAVNDSGLGAAIDYLYRNWLNLNDVSLRNFPLFVQRDVIADKMTEEQQAKSLAGSPQLLIFLPIV</sequence>
<dbReference type="Gene3D" id="1.10.10.60">
    <property type="entry name" value="Homeodomain-like"/>
    <property type="match status" value="1"/>
</dbReference>
<dbReference type="Gene3D" id="3.20.80.10">
    <property type="entry name" value="Regulatory factor, effector binding domain"/>
    <property type="match status" value="1"/>
</dbReference>
<dbReference type="PANTHER" id="PTHR40055">
    <property type="entry name" value="TRANSCRIPTIONAL REGULATOR YGIV-RELATED"/>
    <property type="match status" value="1"/>
</dbReference>
<dbReference type="InterPro" id="IPR009057">
    <property type="entry name" value="Homeodomain-like_sf"/>
</dbReference>
<proteinExistence type="predicted"/>
<evidence type="ECO:0000313" key="5">
    <source>
        <dbReference type="Proteomes" id="UP001477278"/>
    </source>
</evidence>
<evidence type="ECO:0000256" key="1">
    <source>
        <dbReference type="ARBA" id="ARBA00023015"/>
    </source>
</evidence>
<dbReference type="SMART" id="SM00342">
    <property type="entry name" value="HTH_ARAC"/>
    <property type="match status" value="1"/>
</dbReference>
<keyword evidence="2" id="KW-0804">Transcription</keyword>